<gene>
    <name evidence="9" type="primary">yndE_2</name>
    <name evidence="9" type="ORF">MOMUL_18720</name>
</gene>
<dbReference type="PANTHER" id="PTHR34975:SF2">
    <property type="entry name" value="SPORE GERMINATION PROTEIN A2"/>
    <property type="match status" value="1"/>
</dbReference>
<evidence type="ECO:0000256" key="7">
    <source>
        <dbReference type="ARBA" id="ARBA00023136"/>
    </source>
</evidence>
<accession>A0A151AWR1</accession>
<evidence type="ECO:0000313" key="10">
    <source>
        <dbReference type="Proteomes" id="UP000075670"/>
    </source>
</evidence>
<comment type="caution">
    <text evidence="9">The sequence shown here is derived from an EMBL/GenBank/DDBJ whole genome shotgun (WGS) entry which is preliminary data.</text>
</comment>
<reference evidence="9 10" key="1">
    <citation type="submission" date="2016-02" db="EMBL/GenBank/DDBJ databases">
        <title>Genome sequence of Moorella mulderi DSM 14980.</title>
        <authorList>
            <person name="Poehlein A."/>
            <person name="Daniel R."/>
        </authorList>
    </citation>
    <scope>NUCLEOTIDE SEQUENCE [LARGE SCALE GENOMIC DNA]</scope>
    <source>
        <strain evidence="9 10">DSM 14980</strain>
    </source>
</reference>
<feature type="transmembrane region" description="Helical" evidence="8">
    <location>
        <begin position="73"/>
        <end position="97"/>
    </location>
</feature>
<feature type="transmembrane region" description="Helical" evidence="8">
    <location>
        <begin position="12"/>
        <end position="34"/>
    </location>
</feature>
<dbReference type="PANTHER" id="PTHR34975">
    <property type="entry name" value="SPORE GERMINATION PROTEIN A2"/>
    <property type="match status" value="1"/>
</dbReference>
<dbReference type="Proteomes" id="UP000075670">
    <property type="component" value="Unassembled WGS sequence"/>
</dbReference>
<feature type="transmembrane region" description="Helical" evidence="8">
    <location>
        <begin position="117"/>
        <end position="135"/>
    </location>
</feature>
<feature type="transmembrane region" description="Helical" evidence="8">
    <location>
        <begin position="147"/>
        <end position="164"/>
    </location>
</feature>
<evidence type="ECO:0000256" key="4">
    <source>
        <dbReference type="ARBA" id="ARBA00022544"/>
    </source>
</evidence>
<feature type="transmembrane region" description="Helical" evidence="8">
    <location>
        <begin position="337"/>
        <end position="357"/>
    </location>
</feature>
<comment type="similarity">
    <text evidence="2">Belongs to the amino acid-polyamine-organocation (APC) superfamily. Spore germination protein (SGP) (TC 2.A.3.9) family.</text>
</comment>
<evidence type="ECO:0000256" key="2">
    <source>
        <dbReference type="ARBA" id="ARBA00007998"/>
    </source>
</evidence>
<feature type="transmembrane region" description="Helical" evidence="8">
    <location>
        <begin position="40"/>
        <end position="61"/>
    </location>
</feature>
<evidence type="ECO:0000256" key="1">
    <source>
        <dbReference type="ARBA" id="ARBA00004141"/>
    </source>
</evidence>
<feature type="transmembrane region" description="Helical" evidence="8">
    <location>
        <begin position="306"/>
        <end position="325"/>
    </location>
</feature>
<feature type="transmembrane region" description="Helical" evidence="8">
    <location>
        <begin position="184"/>
        <end position="206"/>
    </location>
</feature>
<dbReference type="GO" id="GO:0016020">
    <property type="term" value="C:membrane"/>
    <property type="evidence" value="ECO:0007669"/>
    <property type="project" value="UniProtKB-SubCell"/>
</dbReference>
<proteinExistence type="inferred from homology"/>
<dbReference type="InterPro" id="IPR004761">
    <property type="entry name" value="Spore_GerAB"/>
</dbReference>
<sequence>MREEGYISPRQAAVLLWFAVLPTAILFLPALLALRAHQDAWLSVIVATLAAGAVALVVYLLAQRFPHHTLFQYCELILGPVTGKTVALIFVLAFFLLDAVVIREFSEFLVTAVMPETPALFFSLSIVAVAVYAARNGLEVIARCTDFILPLMVTFIAIVLLFATPEMAPRNLLPILENGFRPVLGGALVSWSFLGQIFILAAYGAFVNPPRALRASLISGLLGIAFFLSLVTMGTILVFGSCEAARLTFAAYALARVVSLGQFFERIEALFLAIWVGGVFIKITINLYVVALGLATVTGLKEYRPLVAPLGALNVAMATLLYRNISEIRHDLLLVEPGWTLTWQLILPLFLLVMAWLRGKRRTGI</sequence>
<evidence type="ECO:0000256" key="3">
    <source>
        <dbReference type="ARBA" id="ARBA00022448"/>
    </source>
</evidence>
<feature type="transmembrane region" description="Helical" evidence="8">
    <location>
        <begin position="269"/>
        <end position="294"/>
    </location>
</feature>
<evidence type="ECO:0000256" key="8">
    <source>
        <dbReference type="SAM" id="Phobius"/>
    </source>
</evidence>
<keyword evidence="10" id="KW-1185">Reference proteome</keyword>
<dbReference type="OrthoDB" id="1675410at2"/>
<dbReference type="NCBIfam" id="TIGR00912">
    <property type="entry name" value="2A0309"/>
    <property type="match status" value="1"/>
</dbReference>
<dbReference type="Pfam" id="PF03845">
    <property type="entry name" value="Spore_permease"/>
    <property type="match status" value="1"/>
</dbReference>
<keyword evidence="3" id="KW-0813">Transport</keyword>
<feature type="transmembrane region" description="Helical" evidence="8">
    <location>
        <begin position="218"/>
        <end position="239"/>
    </location>
</feature>
<evidence type="ECO:0000313" key="9">
    <source>
        <dbReference type="EMBL" id="KYH31990.1"/>
    </source>
</evidence>
<name>A0A151AWR1_9FIRM</name>
<keyword evidence="5 8" id="KW-0812">Transmembrane</keyword>
<keyword evidence="7 8" id="KW-0472">Membrane</keyword>
<dbReference type="RefSeq" id="WP_062284334.1">
    <property type="nucleotide sequence ID" value="NZ_LTBC01000006.1"/>
</dbReference>
<keyword evidence="6 8" id="KW-1133">Transmembrane helix</keyword>
<evidence type="ECO:0000256" key="5">
    <source>
        <dbReference type="ARBA" id="ARBA00022692"/>
    </source>
</evidence>
<dbReference type="AlphaFoldDB" id="A0A151AWR1"/>
<organism evidence="9 10">
    <name type="scientific">Moorella mulderi DSM 14980</name>
    <dbReference type="NCBI Taxonomy" id="1122241"/>
    <lineage>
        <taxon>Bacteria</taxon>
        <taxon>Bacillati</taxon>
        <taxon>Bacillota</taxon>
        <taxon>Clostridia</taxon>
        <taxon>Neomoorellales</taxon>
        <taxon>Neomoorellaceae</taxon>
        <taxon>Neomoorella</taxon>
    </lineage>
</organism>
<comment type="subcellular location">
    <subcellularLocation>
        <location evidence="1">Membrane</location>
        <topology evidence="1">Multi-pass membrane protein</topology>
    </subcellularLocation>
</comment>
<evidence type="ECO:0000256" key="6">
    <source>
        <dbReference type="ARBA" id="ARBA00022989"/>
    </source>
</evidence>
<dbReference type="Gene3D" id="1.20.1740.10">
    <property type="entry name" value="Amino acid/polyamine transporter I"/>
    <property type="match status" value="1"/>
</dbReference>
<dbReference type="GO" id="GO:0009847">
    <property type="term" value="P:spore germination"/>
    <property type="evidence" value="ECO:0007669"/>
    <property type="project" value="InterPro"/>
</dbReference>
<dbReference type="PATRIC" id="fig|1122241.3.peg.1991"/>
<keyword evidence="4" id="KW-0309">Germination</keyword>
<protein>
    <submittedName>
        <fullName evidence="9">Spore germination protein YndE</fullName>
    </submittedName>
</protein>
<dbReference type="EMBL" id="LTBC01000006">
    <property type="protein sequence ID" value="KYH31990.1"/>
    <property type="molecule type" value="Genomic_DNA"/>
</dbReference>